<dbReference type="PANTHER" id="PTHR31105">
    <property type="entry name" value="EXTRA-LARGE G-PROTEIN-LIKE"/>
    <property type="match status" value="1"/>
</dbReference>
<evidence type="ECO:0000313" key="4">
    <source>
        <dbReference type="EMBL" id="GAA0143068.1"/>
    </source>
</evidence>
<dbReference type="GO" id="GO:1900150">
    <property type="term" value="P:regulation of defense response to fungus"/>
    <property type="evidence" value="ECO:0007669"/>
    <property type="project" value="InterPro"/>
</dbReference>
<evidence type="ECO:0008006" key="6">
    <source>
        <dbReference type="Google" id="ProtNLM"/>
    </source>
</evidence>
<feature type="compositionally biased region" description="Basic and acidic residues" evidence="1">
    <location>
        <begin position="295"/>
        <end position="306"/>
    </location>
</feature>
<feature type="compositionally biased region" description="Basic and acidic residues" evidence="1">
    <location>
        <begin position="64"/>
        <end position="73"/>
    </location>
</feature>
<evidence type="ECO:0000313" key="5">
    <source>
        <dbReference type="Proteomes" id="UP001454036"/>
    </source>
</evidence>
<dbReference type="InterPro" id="IPR021480">
    <property type="entry name" value="Zinc_ribbon_12"/>
</dbReference>
<gene>
    <name evidence="4" type="ORF">LIER_03836</name>
</gene>
<feature type="compositionally biased region" description="Polar residues" evidence="1">
    <location>
        <begin position="316"/>
        <end position="361"/>
    </location>
</feature>
<feature type="region of interest" description="Disordered" evidence="1">
    <location>
        <begin position="492"/>
        <end position="525"/>
    </location>
</feature>
<evidence type="ECO:0000256" key="1">
    <source>
        <dbReference type="SAM" id="MobiDB-lite"/>
    </source>
</evidence>
<evidence type="ECO:0000259" key="2">
    <source>
        <dbReference type="Pfam" id="PF11331"/>
    </source>
</evidence>
<accession>A0AAV3NVV1</accession>
<feature type="region of interest" description="Disordered" evidence="1">
    <location>
        <begin position="178"/>
        <end position="201"/>
    </location>
</feature>
<dbReference type="Pfam" id="PF11331">
    <property type="entry name" value="Zn_ribbon_12"/>
    <property type="match status" value="1"/>
</dbReference>
<feature type="compositionally biased region" description="Basic and acidic residues" evidence="1">
    <location>
        <begin position="514"/>
        <end position="523"/>
    </location>
</feature>
<dbReference type="PANTHER" id="PTHR31105:SF38">
    <property type="entry name" value="PROTEIN ENHANCED DISEASE RESISTANCE 4"/>
    <property type="match status" value="1"/>
</dbReference>
<keyword evidence="5" id="KW-1185">Reference proteome</keyword>
<feature type="region of interest" description="Disordered" evidence="1">
    <location>
        <begin position="275"/>
        <end position="361"/>
    </location>
</feature>
<dbReference type="EMBL" id="BAABME010000472">
    <property type="protein sequence ID" value="GAA0143068.1"/>
    <property type="molecule type" value="Genomic_DNA"/>
</dbReference>
<protein>
    <recommendedName>
        <fullName evidence="6">Zinc-ribbon domain-containing protein</fullName>
    </recommendedName>
</protein>
<feature type="domain" description="Probable zinc-ribbon" evidence="2">
    <location>
        <begin position="546"/>
        <end position="590"/>
    </location>
</feature>
<feature type="domain" description="Enhanced disease resistance 4-like N-terminal" evidence="3">
    <location>
        <begin position="5"/>
        <end position="37"/>
    </location>
</feature>
<comment type="caution">
    <text evidence="4">The sequence shown here is derived from an EMBL/GenBank/DDBJ whole genome shotgun (WGS) entry which is preliminary data.</text>
</comment>
<dbReference type="Pfam" id="PF22910">
    <property type="entry name" value="EDR4-like_1st"/>
    <property type="match status" value="1"/>
</dbReference>
<dbReference type="InterPro" id="IPR040244">
    <property type="entry name" value="EDR4-like"/>
</dbReference>
<dbReference type="AlphaFoldDB" id="A0AAV3NVV1"/>
<organism evidence="4 5">
    <name type="scientific">Lithospermum erythrorhizon</name>
    <name type="common">Purple gromwell</name>
    <name type="synonym">Lithospermum officinale var. erythrorhizon</name>
    <dbReference type="NCBI Taxonomy" id="34254"/>
    <lineage>
        <taxon>Eukaryota</taxon>
        <taxon>Viridiplantae</taxon>
        <taxon>Streptophyta</taxon>
        <taxon>Embryophyta</taxon>
        <taxon>Tracheophyta</taxon>
        <taxon>Spermatophyta</taxon>
        <taxon>Magnoliopsida</taxon>
        <taxon>eudicotyledons</taxon>
        <taxon>Gunneridae</taxon>
        <taxon>Pentapetalae</taxon>
        <taxon>asterids</taxon>
        <taxon>lamiids</taxon>
        <taxon>Boraginales</taxon>
        <taxon>Boraginaceae</taxon>
        <taxon>Boraginoideae</taxon>
        <taxon>Lithospermeae</taxon>
        <taxon>Lithospermum</taxon>
    </lineage>
</organism>
<sequence length="633" mass="71898">MSIRIRFVTCPTCREILPELPGIPLYKCGRCSTMLRAKDVNIGSASEANPTKKHGHRNEQQPANEEHTEGAKGDESMNLLRENNREGNNEFPVQILKSSPNTDSVAVVEGHKDERSLMVEKKDKLLDENNATHLRVSLSLEEGNATNADLGTLNQSMLTESIANDDEYFKETQKKVHNFSPSSSEENLEILPDNPRSSIGLMSKSPTKIYYASDARQTKGAGNISADTPRVKDSLRFKKMQKDKLRIANEPISSSTTKVNRDFISKAGDWKQHYKLPEARKHDSLARNMIGKGNNDSDRHGMDHMSRSSQRPHRNGSPSSIRLNVNMSRSSQLPRGNRNPSSIRLNVSQQHPEPHLTNSTFYEDPDKMELLNKVYELEEKLNQTQISEQMRDRRFNVRGFGEDEDSAKRHNAYANVKHSGHHGNHPQGLWCKHNPEISGEAFSGDATRCRNQMDCVCPHCCHQCWHHATKTCSHCILCQHAVYPRKNYDNEHPSCSPSPQARSKDKFSSQVLERNSDNQLQKKKDMRKLRLREKYQIVRRHLRPIAGGAPIMACRYCSELLQLPTEHTLFERRFYKLKCYSCEGVMKLSLEKKVHLVPYIPTISAPPPSEIDGYSDAKNGTSRASTYHSGNHQ</sequence>
<proteinExistence type="predicted"/>
<feature type="compositionally biased region" description="Polar residues" evidence="1">
    <location>
        <begin position="618"/>
        <end position="633"/>
    </location>
</feature>
<dbReference type="InterPro" id="IPR055126">
    <property type="entry name" value="EDR4-like_N"/>
</dbReference>
<reference evidence="4 5" key="1">
    <citation type="submission" date="2024-01" db="EMBL/GenBank/DDBJ databases">
        <title>The complete chloroplast genome sequence of Lithospermum erythrorhizon: insights into the phylogenetic relationship among Boraginaceae species and the maternal lineages of purple gromwells.</title>
        <authorList>
            <person name="Okada T."/>
            <person name="Watanabe K."/>
        </authorList>
    </citation>
    <scope>NUCLEOTIDE SEQUENCE [LARGE SCALE GENOMIC DNA]</scope>
</reference>
<dbReference type="Proteomes" id="UP001454036">
    <property type="component" value="Unassembled WGS sequence"/>
</dbReference>
<feature type="compositionally biased region" description="Basic and acidic residues" evidence="1">
    <location>
        <begin position="275"/>
        <end position="285"/>
    </location>
</feature>
<feature type="region of interest" description="Disordered" evidence="1">
    <location>
        <begin position="608"/>
        <end position="633"/>
    </location>
</feature>
<name>A0AAV3NVV1_LITER</name>
<feature type="region of interest" description="Disordered" evidence="1">
    <location>
        <begin position="43"/>
        <end position="73"/>
    </location>
</feature>
<evidence type="ECO:0000259" key="3">
    <source>
        <dbReference type="Pfam" id="PF22910"/>
    </source>
</evidence>